<proteinExistence type="predicted"/>
<comment type="caution">
    <text evidence="1">The sequence shown here is derived from an EMBL/GenBank/DDBJ whole genome shotgun (WGS) entry which is preliminary data.</text>
</comment>
<accession>M5U3I6</accession>
<sequence>MITGDHPGEAAVATSAAAKITKNAATKAYRSGFMELRDSSDAW</sequence>
<name>M5U3I6_9BACT</name>
<dbReference type="PATRIC" id="fig|1263870.3.peg.2674"/>
<dbReference type="AlphaFoldDB" id="M5U3I6"/>
<evidence type="ECO:0000313" key="1">
    <source>
        <dbReference type="EMBL" id="EMI56017.1"/>
    </source>
</evidence>
<keyword evidence="2" id="KW-1185">Reference proteome</keyword>
<evidence type="ECO:0000313" key="2">
    <source>
        <dbReference type="Proteomes" id="UP000011885"/>
    </source>
</evidence>
<dbReference type="Proteomes" id="UP000011885">
    <property type="component" value="Unassembled WGS sequence"/>
</dbReference>
<dbReference type="EMBL" id="ANOH01000178">
    <property type="protein sequence ID" value="EMI56017.1"/>
    <property type="molecule type" value="Genomic_DNA"/>
</dbReference>
<gene>
    <name evidence="1" type="ORF">RSSM_02515</name>
</gene>
<protein>
    <submittedName>
        <fullName evidence="1">Uncharacterized protein</fullName>
    </submittedName>
</protein>
<reference evidence="1 2" key="1">
    <citation type="journal article" date="2013" name="Mar. Genomics">
        <title>Expression of sulfatases in Rhodopirellula baltica and the diversity of sulfatases in the genus Rhodopirellula.</title>
        <authorList>
            <person name="Wegner C.E."/>
            <person name="Richter-Heitmann T."/>
            <person name="Klindworth A."/>
            <person name="Klockow C."/>
            <person name="Richter M."/>
            <person name="Achstetter T."/>
            <person name="Glockner F.O."/>
            <person name="Harder J."/>
        </authorList>
    </citation>
    <scope>NUCLEOTIDE SEQUENCE [LARGE SCALE GENOMIC DNA]</scope>
    <source>
        <strain evidence="1 2">SM41</strain>
    </source>
</reference>
<organism evidence="1 2">
    <name type="scientific">Rhodopirellula sallentina SM41</name>
    <dbReference type="NCBI Taxonomy" id="1263870"/>
    <lineage>
        <taxon>Bacteria</taxon>
        <taxon>Pseudomonadati</taxon>
        <taxon>Planctomycetota</taxon>
        <taxon>Planctomycetia</taxon>
        <taxon>Pirellulales</taxon>
        <taxon>Pirellulaceae</taxon>
        <taxon>Rhodopirellula</taxon>
    </lineage>
</organism>